<accession>A0A7J7NMU9</accession>
<dbReference type="GO" id="GO:0003700">
    <property type="term" value="F:DNA-binding transcription factor activity"/>
    <property type="evidence" value="ECO:0007669"/>
    <property type="project" value="InterPro"/>
</dbReference>
<dbReference type="PANTHER" id="PTHR46133">
    <property type="entry name" value="BHLH TRANSCRIPTION FACTOR"/>
    <property type="match status" value="1"/>
</dbReference>
<sequence length="120" mass="13634">MSSFIEVSKRIFGKEEVFYSPHKNVWGDSTMCLVEKMELREEKVKLKTEKVRLEQAVKVMSVPSPLVPHPSFHAAAAATFAANKSMPYQVNYPPPMAMWQWMPPASLDTSQDLVLRPPVE</sequence>
<dbReference type="AlphaFoldDB" id="A0A7J7NMU9"/>
<proteinExistence type="predicted"/>
<dbReference type="GO" id="GO:0046983">
    <property type="term" value="F:protein dimerization activity"/>
    <property type="evidence" value="ECO:0007669"/>
    <property type="project" value="InterPro"/>
</dbReference>
<name>A0A7J7NMU9_9MAGN</name>
<evidence type="ECO:0000313" key="1">
    <source>
        <dbReference type="EMBL" id="KAF6168547.1"/>
    </source>
</evidence>
<reference evidence="1 2" key="1">
    <citation type="journal article" date="2020" name="IScience">
        <title>Genome Sequencing of the Endangered Kingdonia uniflora (Circaeasteraceae, Ranunculales) Reveals Potential Mechanisms of Evolutionary Specialization.</title>
        <authorList>
            <person name="Sun Y."/>
            <person name="Deng T."/>
            <person name="Zhang A."/>
            <person name="Moore M.J."/>
            <person name="Landis J.B."/>
            <person name="Lin N."/>
            <person name="Zhang H."/>
            <person name="Zhang X."/>
            <person name="Huang J."/>
            <person name="Zhang X."/>
            <person name="Sun H."/>
            <person name="Wang H."/>
        </authorList>
    </citation>
    <scope>NUCLEOTIDE SEQUENCE [LARGE SCALE GENOMIC DNA]</scope>
    <source>
        <strain evidence="1">TB1705</strain>
        <tissue evidence="1">Leaf</tissue>
    </source>
</reference>
<organism evidence="1 2">
    <name type="scientific">Kingdonia uniflora</name>
    <dbReference type="NCBI Taxonomy" id="39325"/>
    <lineage>
        <taxon>Eukaryota</taxon>
        <taxon>Viridiplantae</taxon>
        <taxon>Streptophyta</taxon>
        <taxon>Embryophyta</taxon>
        <taxon>Tracheophyta</taxon>
        <taxon>Spermatophyta</taxon>
        <taxon>Magnoliopsida</taxon>
        <taxon>Ranunculales</taxon>
        <taxon>Circaeasteraceae</taxon>
        <taxon>Kingdonia</taxon>
    </lineage>
</organism>
<dbReference type="PANTHER" id="PTHR46133:SF8">
    <property type="entry name" value="TRANSCRIPTION FACTOR ILR3-LIKE"/>
    <property type="match status" value="1"/>
</dbReference>
<keyword evidence="2" id="KW-1185">Reference proteome</keyword>
<protein>
    <submittedName>
        <fullName evidence="1">Uncharacterized protein</fullName>
    </submittedName>
</protein>
<gene>
    <name evidence="1" type="ORF">GIB67_005159</name>
</gene>
<dbReference type="InterPro" id="IPR044818">
    <property type="entry name" value="ILR3-like"/>
</dbReference>
<comment type="caution">
    <text evidence="1">The sequence shown here is derived from an EMBL/GenBank/DDBJ whole genome shotgun (WGS) entry which is preliminary data.</text>
</comment>
<dbReference type="Proteomes" id="UP000541444">
    <property type="component" value="Unassembled WGS sequence"/>
</dbReference>
<evidence type="ECO:0000313" key="2">
    <source>
        <dbReference type="Proteomes" id="UP000541444"/>
    </source>
</evidence>
<dbReference type="OrthoDB" id="515493at2759"/>
<dbReference type="EMBL" id="JACGCM010000692">
    <property type="protein sequence ID" value="KAF6168547.1"/>
    <property type="molecule type" value="Genomic_DNA"/>
</dbReference>
<dbReference type="GO" id="GO:0006879">
    <property type="term" value="P:intracellular iron ion homeostasis"/>
    <property type="evidence" value="ECO:0007669"/>
    <property type="project" value="InterPro"/>
</dbReference>